<sequence>MRTIRNSFVLVGADCPVTASVIPQTRGGAPTVPALQHMLLSADPYRYDHEGLIWEVYRHHKAIPPADEVSARASLFSRSHPCMRASILPKRYGWGVHYDEAGRIAIVGMETGRYRELAASEPSMGITVVRAMRSKRAREVVTCLAGFGPG</sequence>
<evidence type="ECO:0000313" key="3">
    <source>
        <dbReference type="Proteomes" id="UP000401717"/>
    </source>
</evidence>
<keyword evidence="4" id="KW-1185">Reference proteome</keyword>
<gene>
    <name evidence="1" type="ORF">IFDJLNFL_4849</name>
    <name evidence="2" type="ORF">MTDSW087_04999</name>
</gene>
<evidence type="ECO:0000313" key="1">
    <source>
        <dbReference type="EMBL" id="GJD58923.1"/>
    </source>
</evidence>
<proteinExistence type="predicted"/>
<dbReference type="Proteomes" id="UP000401717">
    <property type="component" value="Unassembled WGS sequence"/>
</dbReference>
<dbReference type="EMBL" id="BPQI01000176">
    <property type="protein sequence ID" value="GJD58923.1"/>
    <property type="molecule type" value="Genomic_DNA"/>
</dbReference>
<organism evidence="2 3">
    <name type="scientific">Methylobacterium dankookense</name>
    <dbReference type="NCBI Taxonomy" id="560405"/>
    <lineage>
        <taxon>Bacteria</taxon>
        <taxon>Pseudomonadati</taxon>
        <taxon>Pseudomonadota</taxon>
        <taxon>Alphaproteobacteria</taxon>
        <taxon>Hyphomicrobiales</taxon>
        <taxon>Methylobacteriaceae</taxon>
        <taxon>Methylobacterium</taxon>
    </lineage>
</organism>
<protein>
    <submittedName>
        <fullName evidence="2">Uncharacterized protein</fullName>
    </submittedName>
</protein>
<accession>A0A564G427</accession>
<dbReference type="RefSeq" id="WP_144767699.1">
    <property type="nucleotide sequence ID" value="NZ_BPQI01000176.1"/>
</dbReference>
<name>A0A564G427_9HYPH</name>
<evidence type="ECO:0000313" key="4">
    <source>
        <dbReference type="Proteomes" id="UP001055303"/>
    </source>
</evidence>
<dbReference type="AlphaFoldDB" id="A0A564G427"/>
<dbReference type="Proteomes" id="UP001055303">
    <property type="component" value="Unassembled WGS sequence"/>
</dbReference>
<dbReference type="Pfam" id="PF19654">
    <property type="entry name" value="DUF6157"/>
    <property type="match status" value="1"/>
</dbReference>
<evidence type="ECO:0000313" key="2">
    <source>
        <dbReference type="EMBL" id="VUF15263.1"/>
    </source>
</evidence>
<dbReference type="InterPro" id="IPR046155">
    <property type="entry name" value="DUF6157"/>
</dbReference>
<reference evidence="2 3" key="1">
    <citation type="submission" date="2019-06" db="EMBL/GenBank/DDBJ databases">
        <authorList>
            <person name="Rodrigo-Torres L."/>
            <person name="Arahal R. D."/>
            <person name="Lucena T."/>
        </authorList>
    </citation>
    <scope>NUCLEOTIDE SEQUENCE [LARGE SCALE GENOMIC DNA]</scope>
    <source>
        <strain evidence="2 3">SW08-7</strain>
    </source>
</reference>
<dbReference type="OrthoDB" id="2361182at2"/>
<dbReference type="EMBL" id="CABFVH010000049">
    <property type="protein sequence ID" value="VUF15263.1"/>
    <property type="molecule type" value="Genomic_DNA"/>
</dbReference>
<reference evidence="1" key="2">
    <citation type="journal article" date="2021" name="Front. Microbiol.">
        <title>Comprehensive Comparative Genomics and Phenotyping of Methylobacterium Species.</title>
        <authorList>
            <person name="Alessa O."/>
            <person name="Ogura Y."/>
            <person name="Fujitani Y."/>
            <person name="Takami H."/>
            <person name="Hayashi T."/>
            <person name="Sahin N."/>
            <person name="Tani A."/>
        </authorList>
    </citation>
    <scope>NUCLEOTIDE SEQUENCE</scope>
    <source>
        <strain evidence="1">DSM 22415</strain>
    </source>
</reference>
<reference evidence="1" key="3">
    <citation type="submission" date="2021-08" db="EMBL/GenBank/DDBJ databases">
        <authorList>
            <person name="Tani A."/>
            <person name="Ola A."/>
            <person name="Ogura Y."/>
            <person name="Katsura K."/>
            <person name="Hayashi T."/>
        </authorList>
    </citation>
    <scope>NUCLEOTIDE SEQUENCE</scope>
    <source>
        <strain evidence="1">DSM 22415</strain>
    </source>
</reference>